<dbReference type="Gene3D" id="2.130.10.10">
    <property type="entry name" value="YVTN repeat-like/Quinoprotein amine dehydrogenase"/>
    <property type="match status" value="1"/>
</dbReference>
<dbReference type="RefSeq" id="WP_241369917.1">
    <property type="nucleotide sequence ID" value="NZ_JAKZFC010000005.1"/>
</dbReference>
<proteinExistence type="predicted"/>
<organism evidence="2 3">
    <name type="scientific">Solibacillus palustris</name>
    <dbReference type="NCBI Taxonomy" id="2908203"/>
    <lineage>
        <taxon>Bacteria</taxon>
        <taxon>Bacillati</taxon>
        <taxon>Bacillota</taxon>
        <taxon>Bacilli</taxon>
        <taxon>Bacillales</taxon>
        <taxon>Caryophanaceae</taxon>
        <taxon>Solibacillus</taxon>
    </lineage>
</organism>
<comment type="caution">
    <text evidence="2">The sequence shown here is derived from an EMBL/GenBank/DDBJ whole genome shotgun (WGS) entry which is preliminary data.</text>
</comment>
<dbReference type="PROSITE" id="PS51257">
    <property type="entry name" value="PROKAR_LIPOPROTEIN"/>
    <property type="match status" value="1"/>
</dbReference>
<evidence type="ECO:0000313" key="2">
    <source>
        <dbReference type="EMBL" id="MCH7322828.1"/>
    </source>
</evidence>
<dbReference type="EMBL" id="JAKZFC010000005">
    <property type="protein sequence ID" value="MCH7322828.1"/>
    <property type="molecule type" value="Genomic_DNA"/>
</dbReference>
<dbReference type="PANTHER" id="PTHR47197">
    <property type="entry name" value="PROTEIN NIRF"/>
    <property type="match status" value="1"/>
</dbReference>
<feature type="chain" id="PRO_5045838075" evidence="1">
    <location>
        <begin position="22"/>
        <end position="316"/>
    </location>
</feature>
<dbReference type="Proteomes" id="UP001316087">
    <property type="component" value="Unassembled WGS sequence"/>
</dbReference>
<dbReference type="InterPro" id="IPR051200">
    <property type="entry name" value="Host-pathogen_enzymatic-act"/>
</dbReference>
<sequence>MKFFKALFVVCYLLVLTGCNESVFDAIDEHQSFLASVNILEPSITFYDEDFALIATWDLDNTYTGATLVGTNAILLYGHQLDEAELYDLSSGKQIVKLKTGIGTTNALYDEQAHAIYLTNSKTNELTSYSVTGELQQSLKLRNYPMSMALHENMLYVVNYKDTFLSVIDTTTFKAIDEWLIESSSQGALIVEETNELWLGGHGQGSKPNEMVQVFDLTTGMVKKEIAVPVMPITLIQQEQEVIIASHGSNMVYSTSLDGTINWQQEVAANPFSVAYFDGRLVVAGYDDQTLYVAEHAHIIETVDTGKGAFQLLVRE</sequence>
<name>A0ABS9UEY3_9BACL</name>
<protein>
    <submittedName>
        <fullName evidence="2">YncE family protein</fullName>
    </submittedName>
</protein>
<accession>A0ABS9UEY3</accession>
<evidence type="ECO:0000256" key="1">
    <source>
        <dbReference type="SAM" id="SignalP"/>
    </source>
</evidence>
<evidence type="ECO:0000313" key="3">
    <source>
        <dbReference type="Proteomes" id="UP001316087"/>
    </source>
</evidence>
<gene>
    <name evidence="2" type="ORF">LZ480_13175</name>
</gene>
<dbReference type="SUPFAM" id="SSF63825">
    <property type="entry name" value="YWTD domain"/>
    <property type="match status" value="1"/>
</dbReference>
<dbReference type="InterPro" id="IPR015943">
    <property type="entry name" value="WD40/YVTN_repeat-like_dom_sf"/>
</dbReference>
<keyword evidence="1" id="KW-0732">Signal</keyword>
<dbReference type="PANTHER" id="PTHR47197:SF3">
    <property type="entry name" value="DIHYDRO-HEME D1 DEHYDROGENASE"/>
    <property type="match status" value="1"/>
</dbReference>
<keyword evidence="3" id="KW-1185">Reference proteome</keyword>
<reference evidence="2 3" key="1">
    <citation type="submission" date="2022-03" db="EMBL/GenBank/DDBJ databases">
        <authorList>
            <person name="Jo J.-H."/>
            <person name="Im W.-T."/>
        </authorList>
    </citation>
    <scope>NUCLEOTIDE SEQUENCE [LARGE SCALE GENOMIC DNA]</scope>
    <source>
        <strain evidence="2 3">MA9</strain>
    </source>
</reference>
<feature type="signal peptide" evidence="1">
    <location>
        <begin position="1"/>
        <end position="21"/>
    </location>
</feature>